<dbReference type="Gene3D" id="1.20.1600.10">
    <property type="entry name" value="Outer membrane efflux proteins (OEP)"/>
    <property type="match status" value="1"/>
</dbReference>
<dbReference type="Pfam" id="PF02321">
    <property type="entry name" value="OEP"/>
    <property type="match status" value="2"/>
</dbReference>
<keyword evidence="11" id="KW-1185">Reference proteome</keyword>
<dbReference type="InterPro" id="IPR003423">
    <property type="entry name" value="OMP_efflux"/>
</dbReference>
<reference evidence="10 11" key="1">
    <citation type="submission" date="2016-10" db="EMBL/GenBank/DDBJ databases">
        <authorList>
            <person name="de Groot N.N."/>
        </authorList>
    </citation>
    <scope>NUCLEOTIDE SEQUENCE [LARGE SCALE GENOMIC DNA]</scope>
    <source>
        <strain evidence="10 11">DSM 24015</strain>
    </source>
</reference>
<dbReference type="InterPro" id="IPR051906">
    <property type="entry name" value="TolC-like"/>
</dbReference>
<feature type="chain" id="PRO_5011591571" evidence="9">
    <location>
        <begin position="21"/>
        <end position="438"/>
    </location>
</feature>
<comment type="similarity">
    <text evidence="2">Belongs to the outer membrane factor (OMF) (TC 1.B.17) family.</text>
</comment>
<accession>A0A1G7EDC6</accession>
<dbReference type="GO" id="GO:1990281">
    <property type="term" value="C:efflux pump complex"/>
    <property type="evidence" value="ECO:0007669"/>
    <property type="project" value="TreeGrafter"/>
</dbReference>
<dbReference type="GO" id="GO:0015288">
    <property type="term" value="F:porin activity"/>
    <property type="evidence" value="ECO:0007669"/>
    <property type="project" value="TreeGrafter"/>
</dbReference>
<dbReference type="EMBL" id="FNAS01000015">
    <property type="protein sequence ID" value="SDE61688.1"/>
    <property type="molecule type" value="Genomic_DNA"/>
</dbReference>
<keyword evidence="8" id="KW-0175">Coiled coil</keyword>
<evidence type="ECO:0000256" key="2">
    <source>
        <dbReference type="ARBA" id="ARBA00007613"/>
    </source>
</evidence>
<keyword evidence="3" id="KW-0813">Transport</keyword>
<dbReference type="GO" id="GO:0015562">
    <property type="term" value="F:efflux transmembrane transporter activity"/>
    <property type="evidence" value="ECO:0007669"/>
    <property type="project" value="InterPro"/>
</dbReference>
<dbReference type="AlphaFoldDB" id="A0A1G7EDC6"/>
<organism evidence="10 11">
    <name type="scientific">Riemerella columbipharyngis</name>
    <dbReference type="NCBI Taxonomy" id="1071918"/>
    <lineage>
        <taxon>Bacteria</taxon>
        <taxon>Pseudomonadati</taxon>
        <taxon>Bacteroidota</taxon>
        <taxon>Flavobacteriia</taxon>
        <taxon>Flavobacteriales</taxon>
        <taxon>Weeksellaceae</taxon>
        <taxon>Riemerella</taxon>
    </lineage>
</organism>
<sequence length="438" mass="48617">MKKNRILLFAMLIGSSICVAQQSRMLTLDEAVEMGIAHSKYLKIDAAKELEAKARYESVKNNFLPNLKVSGSALAIANSEVNIEVLFKNPNAASIQTPKPNSAYFGQANLSLPLFAGGSIRYGIKSAEYLVKAQELSTENDKNAMAYNIAQAYNNLFKASQTIKVLEENLKVAQDRDKHFLSMENNGLITRNDRLKANLQTSNIELQLLDAQNNYSIANMNMDLLLGLPDDTKIEVDPNYTADEKVYTLVQDYVAEAMQYRKDLQAVQYQLKAAGMGKKAAKGSYYPQIALTAGYTAAKIPKIFSIYNAANIGIGVQYNLDNLWKKNTSLEQAKAQEQALQSQSELTTEQIRLEVNRDYQNAILANKKISVYEKTMQQAAENYRITKNKFDNGLATMTELLEADAAQISANVGYVNAKADAALAYKKLMQTIGKSVIF</sequence>
<evidence type="ECO:0000256" key="8">
    <source>
        <dbReference type="SAM" id="Coils"/>
    </source>
</evidence>
<dbReference type="STRING" id="1071918.SAMN05421544_11533"/>
<dbReference type="SUPFAM" id="SSF56954">
    <property type="entry name" value="Outer membrane efflux proteins (OEP)"/>
    <property type="match status" value="1"/>
</dbReference>
<gene>
    <name evidence="10" type="ORF">SAMN05421544_11533</name>
</gene>
<dbReference type="PANTHER" id="PTHR30026">
    <property type="entry name" value="OUTER MEMBRANE PROTEIN TOLC"/>
    <property type="match status" value="1"/>
</dbReference>
<feature type="signal peptide" evidence="9">
    <location>
        <begin position="1"/>
        <end position="20"/>
    </location>
</feature>
<evidence type="ECO:0000313" key="11">
    <source>
        <dbReference type="Proteomes" id="UP000198517"/>
    </source>
</evidence>
<dbReference type="GO" id="GO:0009279">
    <property type="term" value="C:cell outer membrane"/>
    <property type="evidence" value="ECO:0007669"/>
    <property type="project" value="UniProtKB-SubCell"/>
</dbReference>
<evidence type="ECO:0000256" key="1">
    <source>
        <dbReference type="ARBA" id="ARBA00004442"/>
    </source>
</evidence>
<evidence type="ECO:0000256" key="5">
    <source>
        <dbReference type="ARBA" id="ARBA00022692"/>
    </source>
</evidence>
<evidence type="ECO:0000256" key="6">
    <source>
        <dbReference type="ARBA" id="ARBA00023136"/>
    </source>
</evidence>
<keyword evidence="9" id="KW-0732">Signal</keyword>
<dbReference type="OrthoDB" id="680214at2"/>
<keyword evidence="4" id="KW-1134">Transmembrane beta strand</keyword>
<dbReference type="PANTHER" id="PTHR30026:SF20">
    <property type="entry name" value="OUTER MEMBRANE PROTEIN TOLC"/>
    <property type="match status" value="1"/>
</dbReference>
<keyword evidence="5" id="KW-0812">Transmembrane</keyword>
<evidence type="ECO:0000313" key="10">
    <source>
        <dbReference type="EMBL" id="SDE61688.1"/>
    </source>
</evidence>
<evidence type="ECO:0000256" key="4">
    <source>
        <dbReference type="ARBA" id="ARBA00022452"/>
    </source>
</evidence>
<evidence type="ECO:0000256" key="3">
    <source>
        <dbReference type="ARBA" id="ARBA00022448"/>
    </source>
</evidence>
<evidence type="ECO:0000256" key="9">
    <source>
        <dbReference type="SAM" id="SignalP"/>
    </source>
</evidence>
<comment type="subcellular location">
    <subcellularLocation>
        <location evidence="1">Cell outer membrane</location>
    </subcellularLocation>
</comment>
<keyword evidence="7" id="KW-0998">Cell outer membrane</keyword>
<dbReference type="RefSeq" id="WP_092737352.1">
    <property type="nucleotide sequence ID" value="NZ_FNAS01000015.1"/>
</dbReference>
<name>A0A1G7EDC6_9FLAO</name>
<dbReference type="Proteomes" id="UP000198517">
    <property type="component" value="Unassembled WGS sequence"/>
</dbReference>
<feature type="coiled-coil region" evidence="8">
    <location>
        <begin position="149"/>
        <end position="212"/>
    </location>
</feature>
<proteinExistence type="inferred from homology"/>
<keyword evidence="6" id="KW-0472">Membrane</keyword>
<evidence type="ECO:0000256" key="7">
    <source>
        <dbReference type="ARBA" id="ARBA00023237"/>
    </source>
</evidence>
<protein>
    <submittedName>
        <fullName evidence="10">Outer membrane protein TolC</fullName>
    </submittedName>
</protein>